<organism evidence="1 2">
    <name type="scientific">Paractinoplanes rishiriensis</name>
    <dbReference type="NCBI Taxonomy" id="1050105"/>
    <lineage>
        <taxon>Bacteria</taxon>
        <taxon>Bacillati</taxon>
        <taxon>Actinomycetota</taxon>
        <taxon>Actinomycetes</taxon>
        <taxon>Micromonosporales</taxon>
        <taxon>Micromonosporaceae</taxon>
        <taxon>Paractinoplanes</taxon>
    </lineage>
</organism>
<dbReference type="EMBL" id="BOMV01000106">
    <property type="protein sequence ID" value="GIF01561.1"/>
    <property type="molecule type" value="Genomic_DNA"/>
</dbReference>
<comment type="caution">
    <text evidence="1">The sequence shown here is derived from an EMBL/GenBank/DDBJ whole genome shotgun (WGS) entry which is preliminary data.</text>
</comment>
<name>A0A919K9X7_9ACTN</name>
<accession>A0A919K9X7</accession>
<keyword evidence="2" id="KW-1185">Reference proteome</keyword>
<protein>
    <submittedName>
        <fullName evidence="1">Uncharacterized protein</fullName>
    </submittedName>
</protein>
<dbReference type="RefSeq" id="WP_203790356.1">
    <property type="nucleotide sequence ID" value="NZ_BOMV01000106.1"/>
</dbReference>
<dbReference type="Proteomes" id="UP000636960">
    <property type="component" value="Unassembled WGS sequence"/>
</dbReference>
<proteinExistence type="predicted"/>
<dbReference type="AlphaFoldDB" id="A0A919K9X7"/>
<reference evidence="1" key="1">
    <citation type="submission" date="2021-01" db="EMBL/GenBank/DDBJ databases">
        <title>Whole genome shotgun sequence of Actinoplanes rishiriensis NBRC 108556.</title>
        <authorList>
            <person name="Komaki H."/>
            <person name="Tamura T."/>
        </authorList>
    </citation>
    <scope>NUCLEOTIDE SEQUENCE</scope>
    <source>
        <strain evidence="1">NBRC 108556</strain>
    </source>
</reference>
<evidence type="ECO:0000313" key="1">
    <source>
        <dbReference type="EMBL" id="GIF01561.1"/>
    </source>
</evidence>
<evidence type="ECO:0000313" key="2">
    <source>
        <dbReference type="Proteomes" id="UP000636960"/>
    </source>
</evidence>
<gene>
    <name evidence="1" type="ORF">Ari01nite_90250</name>
</gene>
<sequence>MLFANNGLPALTVAGADLRTRGDLGYEGAAGTVTAAFKKPQNGGLPLVQQKFNIAHNRLRATAPWTTFEYLSGSPARMMLHRMIGQIQLRQSGPYRCFSLS</sequence>